<organism evidence="9 10">
    <name type="scientific">Trichinella spiralis</name>
    <name type="common">Trichina worm</name>
    <dbReference type="NCBI Taxonomy" id="6334"/>
    <lineage>
        <taxon>Eukaryota</taxon>
        <taxon>Metazoa</taxon>
        <taxon>Ecdysozoa</taxon>
        <taxon>Nematoda</taxon>
        <taxon>Enoplea</taxon>
        <taxon>Dorylaimia</taxon>
        <taxon>Trichinellida</taxon>
        <taxon>Trichinellidae</taxon>
        <taxon>Trichinella</taxon>
    </lineage>
</organism>
<keyword evidence="5" id="KW-0862">Zinc</keyword>
<accession>A0A0V1BRC4</accession>
<keyword evidence="3" id="KW-0677">Repeat</keyword>
<evidence type="ECO:0000256" key="2">
    <source>
        <dbReference type="ARBA" id="ARBA00022723"/>
    </source>
</evidence>
<dbReference type="InterPro" id="IPR013087">
    <property type="entry name" value="Znf_C2H2_type"/>
</dbReference>
<dbReference type="EMBL" id="JYDH01000018">
    <property type="protein sequence ID" value="KRY39526.1"/>
    <property type="molecule type" value="Genomic_DNA"/>
</dbReference>
<proteinExistence type="predicted"/>
<evidence type="ECO:0000256" key="7">
    <source>
        <dbReference type="ARBA" id="ARBA00023242"/>
    </source>
</evidence>
<dbReference type="PANTHER" id="PTHR24392">
    <property type="entry name" value="ZINC FINGER PROTEIN"/>
    <property type="match status" value="1"/>
</dbReference>
<name>A0A0V1BRC4_TRISP</name>
<feature type="domain" description="C2H2-type" evidence="8">
    <location>
        <begin position="585"/>
        <end position="610"/>
    </location>
</feature>
<evidence type="ECO:0000256" key="6">
    <source>
        <dbReference type="ARBA" id="ARBA00023125"/>
    </source>
</evidence>
<feature type="non-terminal residue" evidence="9">
    <location>
        <position position="1"/>
    </location>
</feature>
<evidence type="ECO:0000256" key="5">
    <source>
        <dbReference type="ARBA" id="ARBA00022833"/>
    </source>
</evidence>
<feature type="domain" description="C2H2-type" evidence="8">
    <location>
        <begin position="403"/>
        <end position="426"/>
    </location>
</feature>
<dbReference type="SMART" id="SM00355">
    <property type="entry name" value="ZnF_C2H2"/>
    <property type="match status" value="7"/>
</dbReference>
<dbReference type="GO" id="GO:0003677">
    <property type="term" value="F:DNA binding"/>
    <property type="evidence" value="ECO:0007669"/>
    <property type="project" value="UniProtKB-KW"/>
</dbReference>
<dbReference type="GO" id="GO:0005634">
    <property type="term" value="C:nucleus"/>
    <property type="evidence" value="ECO:0007669"/>
    <property type="project" value="UniProtKB-SubCell"/>
</dbReference>
<dbReference type="AlphaFoldDB" id="A0A0V1BRC4"/>
<feature type="domain" description="C2H2-type" evidence="8">
    <location>
        <begin position="556"/>
        <end position="579"/>
    </location>
</feature>
<feature type="domain" description="C2H2-type" evidence="8">
    <location>
        <begin position="838"/>
        <end position="861"/>
    </location>
</feature>
<feature type="domain" description="C2H2-type" evidence="8">
    <location>
        <begin position="376"/>
        <end position="397"/>
    </location>
</feature>
<dbReference type="eggNOG" id="ENOG502S9JU">
    <property type="taxonomic scope" value="Eukaryota"/>
</dbReference>
<keyword evidence="10" id="KW-1185">Reference proteome</keyword>
<evidence type="ECO:0000313" key="10">
    <source>
        <dbReference type="Proteomes" id="UP000054776"/>
    </source>
</evidence>
<evidence type="ECO:0000256" key="4">
    <source>
        <dbReference type="ARBA" id="ARBA00022771"/>
    </source>
</evidence>
<evidence type="ECO:0000256" key="1">
    <source>
        <dbReference type="ARBA" id="ARBA00004123"/>
    </source>
</evidence>
<keyword evidence="2" id="KW-0479">Metal-binding</keyword>
<evidence type="ECO:0000313" key="9">
    <source>
        <dbReference type="EMBL" id="KRY39526.1"/>
    </source>
</evidence>
<reference evidence="9 10" key="1">
    <citation type="submission" date="2015-01" db="EMBL/GenBank/DDBJ databases">
        <title>Evolution of Trichinella species and genotypes.</title>
        <authorList>
            <person name="Korhonen P.K."/>
            <person name="Edoardo P."/>
            <person name="Giuseppe L.R."/>
            <person name="Gasser R.B."/>
        </authorList>
    </citation>
    <scope>NUCLEOTIDE SEQUENCE [LARGE SCALE GENOMIC DNA]</scope>
    <source>
        <strain evidence="9">ISS3</strain>
    </source>
</reference>
<sequence>LGQSGPVILVPSQFYGEFLPNTGMISIAYKRRTTNICHFYLYTTLMPYNPTQCLKAARNNITEIKTIGVLLHASLPEVEGLGDIFVKKHCNYSSFMYYVFTQILRYSHTVLDCVSMKADILHFQTCLDRLSVWSKCLESRNRCCVCLERLLVLLSRYHYCYGVEPHKQKEPCTEGLKIGFIFLAVLISAKLRAYCTLYICQLNVTFTLMNILFRVYIKGYRMEDRSKENLSFKAEKEESINIMLNIKSKKLAAFEAWRQRRMAELNRLELESHADSIIESSNDSSSGSTSAPLLAKYLLQPSKHLPLETRSINVMDCSQQSDTTSPLLKSCGKSWTTSSAEDDAEELLVPGIVSGDQFQKKCKLFKHNDSTFYPYIKCTLCEEWVCSRNRINHIESHLHYQPYKCSECDHKSRKEIFIGIHIRQCHDGIGSVVIAHDAELEKRAWALAEQCIQHTRAEIIKLNRNLVEQKSSPDMENSPELIRLLEEESLLNKALTESQRSKDWPIKPAADDACMLPTSSKSYIRTVHQQRSSSSELIESGRGTTQLFVSCMKEEHCCGICQFYVAENAVLLEDHVRSHLSEESFACPGENCEVRHSSRFFLRRHIKQIHGMRTLPHDLLEEQPTLVEEFLNLCGRCFAGYFTETVLERYKFKYFVVRRSDKQDELRSCRFSKRKLTGANVGNRTKNTKNTAKSIINTEMDFPCLGCAVKLRLFSDDFSAGCCACMERAGSVDDLGNGSVFCNLCSLLIPGDLVLLEQHAIRHMIPLPFGCIACAFTDWKMKSLVEHLKMSHPTDQFIELYVFQWRLKDWKQIWRQSFEQCFVKMLENDDFQNIQEKKRCALCLMEVVDTDEALYEHTRYHASVRKYTCVFCNFLYTADLQLISDHIINEHPTMPVVIKFANDTPEIISERLRIQAACFPFVQAFFKDFTTSQVLWILLGWNPPHVRKTCKNPE</sequence>
<dbReference type="PANTHER" id="PTHR24392:SF49">
    <property type="entry name" value="PROTEIN HUNCHBACK"/>
    <property type="match status" value="1"/>
</dbReference>
<dbReference type="GO" id="GO:0008270">
    <property type="term" value="F:zinc ion binding"/>
    <property type="evidence" value="ECO:0007669"/>
    <property type="project" value="UniProtKB-KW"/>
</dbReference>
<keyword evidence="6" id="KW-0238">DNA-binding</keyword>
<evidence type="ECO:0000256" key="3">
    <source>
        <dbReference type="ARBA" id="ARBA00022737"/>
    </source>
</evidence>
<feature type="domain" description="C2H2-type" evidence="8">
    <location>
        <begin position="769"/>
        <end position="792"/>
    </location>
</feature>
<dbReference type="InParanoid" id="A0A0V1BRC4"/>
<dbReference type="Proteomes" id="UP000054776">
    <property type="component" value="Unassembled WGS sequence"/>
</dbReference>
<comment type="caution">
    <text evidence="9">The sequence shown here is derived from an EMBL/GenBank/DDBJ whole genome shotgun (WGS) entry which is preliminary data.</text>
</comment>
<dbReference type="OrthoDB" id="5920133at2759"/>
<comment type="subcellular location">
    <subcellularLocation>
        <location evidence="1">Nucleus</location>
    </subcellularLocation>
</comment>
<dbReference type="STRING" id="6334.A0A0V1BRC4"/>
<gene>
    <name evidence="9" type="primary">R05D3.3</name>
    <name evidence="9" type="ORF">T01_12320</name>
</gene>
<evidence type="ECO:0000259" key="8">
    <source>
        <dbReference type="SMART" id="SM00355"/>
    </source>
</evidence>
<feature type="domain" description="C2H2-type" evidence="8">
    <location>
        <begin position="867"/>
        <end position="891"/>
    </location>
</feature>
<keyword evidence="7" id="KW-0539">Nucleus</keyword>
<protein>
    <submittedName>
        <fullName evidence="9">Putative zinc finger protein R05D3.3</fullName>
    </submittedName>
</protein>
<keyword evidence="4" id="KW-0863">Zinc-finger</keyword>